<protein>
    <submittedName>
        <fullName evidence="5">Adenosine kinase</fullName>
    </submittedName>
</protein>
<feature type="domain" description="Carbohydrate kinase PfkB" evidence="4">
    <location>
        <begin position="58"/>
        <end position="317"/>
    </location>
</feature>
<dbReference type="Pfam" id="PF00294">
    <property type="entry name" value="PfkB"/>
    <property type="match status" value="1"/>
</dbReference>
<evidence type="ECO:0000259" key="4">
    <source>
        <dbReference type="Pfam" id="PF00294"/>
    </source>
</evidence>
<keyword evidence="6" id="KW-1185">Reference proteome</keyword>
<name>A0A4S1XFA6_9SPHN</name>
<keyword evidence="3 5" id="KW-0418">Kinase</keyword>
<keyword evidence="2" id="KW-0808">Transferase</keyword>
<dbReference type="GO" id="GO:0016301">
    <property type="term" value="F:kinase activity"/>
    <property type="evidence" value="ECO:0007669"/>
    <property type="project" value="UniProtKB-KW"/>
</dbReference>
<dbReference type="SUPFAM" id="SSF53613">
    <property type="entry name" value="Ribokinase-like"/>
    <property type="match status" value="1"/>
</dbReference>
<dbReference type="PANTHER" id="PTHR43320">
    <property type="entry name" value="SUGAR KINASE"/>
    <property type="match status" value="1"/>
</dbReference>
<evidence type="ECO:0000313" key="6">
    <source>
        <dbReference type="Proteomes" id="UP000306147"/>
    </source>
</evidence>
<dbReference type="Gene3D" id="3.40.1190.20">
    <property type="match status" value="1"/>
</dbReference>
<dbReference type="CDD" id="cd01168">
    <property type="entry name" value="adenosine_kinase"/>
    <property type="match status" value="1"/>
</dbReference>
<evidence type="ECO:0000313" key="5">
    <source>
        <dbReference type="EMBL" id="TGX54353.1"/>
    </source>
</evidence>
<gene>
    <name evidence="5" type="ORF">E5A73_09635</name>
</gene>
<organism evidence="5 6">
    <name type="scientific">Sphingomonas gei</name>
    <dbReference type="NCBI Taxonomy" id="1395960"/>
    <lineage>
        <taxon>Bacteria</taxon>
        <taxon>Pseudomonadati</taxon>
        <taxon>Pseudomonadota</taxon>
        <taxon>Alphaproteobacteria</taxon>
        <taxon>Sphingomonadales</taxon>
        <taxon>Sphingomonadaceae</taxon>
        <taxon>Sphingomonas</taxon>
    </lineage>
</organism>
<evidence type="ECO:0000256" key="2">
    <source>
        <dbReference type="ARBA" id="ARBA00022679"/>
    </source>
</evidence>
<dbReference type="PANTHER" id="PTHR43320:SF3">
    <property type="entry name" value="CARBOHYDRATE KINASE PFKB DOMAIN-CONTAINING PROTEIN"/>
    <property type="match status" value="1"/>
</dbReference>
<dbReference type="InterPro" id="IPR011611">
    <property type="entry name" value="PfkB_dom"/>
</dbReference>
<sequence>MQPAQYDVLAIGNAIVDVIAHASDDFLAREGMAKGGMALIDEGRAERLYAAMGPGVEISGGSGGNTIAGIAAFGGSGAFIGKVRDDTLGDIYRHDLGSIGVQFATPATTSGPATARCLVLVTPDAERTMNTYLGACTGLDEDDIDEALVASAGITYLEGYLFDQPPAKAAFRKAASLARAAGRKVALTMSDSFCVHRHRDEFLDLIENHIDILFANEDEIRALYGVEDTMQAARIAAQHVELVTVTRGSAGALLIDANGAVEVAAFGVDSVVDTTGAGDLYAAGVLYGLSRGLSLAECGRLGCAAAGEVIGHFGARPQADLKAFLGA</sequence>
<dbReference type="InterPro" id="IPR029056">
    <property type="entry name" value="Ribokinase-like"/>
</dbReference>
<evidence type="ECO:0000256" key="1">
    <source>
        <dbReference type="ARBA" id="ARBA00010688"/>
    </source>
</evidence>
<comment type="caution">
    <text evidence="5">The sequence shown here is derived from an EMBL/GenBank/DDBJ whole genome shotgun (WGS) entry which is preliminary data.</text>
</comment>
<proteinExistence type="inferred from homology"/>
<dbReference type="PROSITE" id="PS00584">
    <property type="entry name" value="PFKB_KINASES_2"/>
    <property type="match status" value="1"/>
</dbReference>
<dbReference type="Gene3D" id="3.30.1110.10">
    <property type="match status" value="1"/>
</dbReference>
<comment type="similarity">
    <text evidence="1">Belongs to the carbohydrate kinase PfkB family.</text>
</comment>
<dbReference type="AlphaFoldDB" id="A0A4S1XFA6"/>
<evidence type="ECO:0000256" key="3">
    <source>
        <dbReference type="ARBA" id="ARBA00022777"/>
    </source>
</evidence>
<reference evidence="5 6" key="1">
    <citation type="submission" date="2019-04" db="EMBL/GenBank/DDBJ databases">
        <title>Sphingomonas psychrotolerans sp. nov., isolated from soil in the Tianshan Mountains, Xinjiang, China.</title>
        <authorList>
            <person name="Luo Y."/>
            <person name="Sheng H."/>
        </authorList>
    </citation>
    <scope>NUCLEOTIDE SEQUENCE [LARGE SCALE GENOMIC DNA]</scope>
    <source>
        <strain evidence="5 6">ZFGT-11</strain>
    </source>
</reference>
<dbReference type="InterPro" id="IPR002173">
    <property type="entry name" value="Carboh/pur_kinase_PfkB_CS"/>
</dbReference>
<dbReference type="InterPro" id="IPR052700">
    <property type="entry name" value="Carb_kinase_PfkB-like"/>
</dbReference>
<dbReference type="RefSeq" id="WP_135963590.1">
    <property type="nucleotide sequence ID" value="NZ_SRXT01000003.1"/>
</dbReference>
<dbReference type="Proteomes" id="UP000306147">
    <property type="component" value="Unassembled WGS sequence"/>
</dbReference>
<dbReference type="EMBL" id="SRXT01000003">
    <property type="protein sequence ID" value="TGX54353.1"/>
    <property type="molecule type" value="Genomic_DNA"/>
</dbReference>
<dbReference type="OrthoDB" id="9813569at2"/>
<accession>A0A4S1XFA6</accession>